<dbReference type="PROSITE" id="PS01124">
    <property type="entry name" value="HTH_ARAC_FAMILY_2"/>
    <property type="match status" value="1"/>
</dbReference>
<dbReference type="SMART" id="SM00342">
    <property type="entry name" value="HTH_ARAC"/>
    <property type="match status" value="1"/>
</dbReference>
<proteinExistence type="predicted"/>
<comment type="caution">
    <text evidence="5">The sequence shown here is derived from an EMBL/GenBank/DDBJ whole genome shotgun (WGS) entry which is preliminary data.</text>
</comment>
<sequence>MNMSAVSLASVKKCFTEDDLCRFGDKYALEYRFHEKQDMYDNRVLEGRVSSLSSELGMNLVHSTVNVVTTYESTSLDPAPLLLIGMIQGNISLKLGSQPIELQESTAITLQLSKESVLEALQVSGQYLNVITLSLSYEAIDHLKINLGSGQGYGRWKIPSCLIQGIRQSQKRKLSSLMLEGLGLQLLAYGMENQNSEEVCIKKLTPSERGRLEQIRSLLAACPEQTPHMIDLAEQAAMSPSSLRSKFKSCYGESLYSYLKRCRLDQAHDLLLEGYGVQQVAHRVGYTQASNFITAFRSHFGYAPGRLHR</sequence>
<evidence type="ECO:0000256" key="2">
    <source>
        <dbReference type="ARBA" id="ARBA00023125"/>
    </source>
</evidence>
<evidence type="ECO:0000259" key="4">
    <source>
        <dbReference type="PROSITE" id="PS01124"/>
    </source>
</evidence>
<dbReference type="PANTHER" id="PTHR47893">
    <property type="entry name" value="REGULATORY PROTEIN PCHR"/>
    <property type="match status" value="1"/>
</dbReference>
<dbReference type="EMBL" id="QKRX01000006">
    <property type="protein sequence ID" value="RAU18075.1"/>
    <property type="molecule type" value="Genomic_DNA"/>
</dbReference>
<dbReference type="InterPro" id="IPR018062">
    <property type="entry name" value="HTH_AraC-typ_CS"/>
</dbReference>
<evidence type="ECO:0000313" key="6">
    <source>
        <dbReference type="Proteomes" id="UP000250744"/>
    </source>
</evidence>
<dbReference type="GO" id="GO:0003700">
    <property type="term" value="F:DNA-binding transcription factor activity"/>
    <property type="evidence" value="ECO:0007669"/>
    <property type="project" value="InterPro"/>
</dbReference>
<keyword evidence="1" id="KW-0805">Transcription regulation</keyword>
<evidence type="ECO:0000313" key="5">
    <source>
        <dbReference type="EMBL" id="RAU18075.1"/>
    </source>
</evidence>
<dbReference type="PANTHER" id="PTHR47893:SF1">
    <property type="entry name" value="REGULATORY PROTEIN PCHR"/>
    <property type="match status" value="1"/>
</dbReference>
<keyword evidence="6" id="KW-1185">Reference proteome</keyword>
<dbReference type="GO" id="GO:0043565">
    <property type="term" value="F:sequence-specific DNA binding"/>
    <property type="evidence" value="ECO:0007669"/>
    <property type="project" value="InterPro"/>
</dbReference>
<dbReference type="Proteomes" id="UP000250744">
    <property type="component" value="Unassembled WGS sequence"/>
</dbReference>
<evidence type="ECO:0000256" key="1">
    <source>
        <dbReference type="ARBA" id="ARBA00023015"/>
    </source>
</evidence>
<dbReference type="AlphaFoldDB" id="A0A364NMG5"/>
<dbReference type="InterPro" id="IPR053142">
    <property type="entry name" value="PchR_regulatory_protein"/>
</dbReference>
<dbReference type="InterPro" id="IPR009057">
    <property type="entry name" value="Homeodomain-like_sf"/>
</dbReference>
<keyword evidence="3" id="KW-0804">Transcription</keyword>
<feature type="domain" description="HTH araC/xylS-type" evidence="4">
    <location>
        <begin position="213"/>
        <end position="309"/>
    </location>
</feature>
<gene>
    <name evidence="5" type="ORF">DN062_09835</name>
</gene>
<keyword evidence="2" id="KW-0238">DNA-binding</keyword>
<reference evidence="5 6" key="1">
    <citation type="submission" date="2018-06" db="EMBL/GenBank/DDBJ databases">
        <title>Nitrincola tibetense sp. nov., isolated from Lake XuguoCo on Tibetan Plateau.</title>
        <authorList>
            <person name="Xing P."/>
        </authorList>
    </citation>
    <scope>NUCLEOTIDE SEQUENCE [LARGE SCALE GENOMIC DNA]</scope>
    <source>
        <strain evidence="6">xg18</strain>
    </source>
</reference>
<accession>A0A364NMG5</accession>
<dbReference type="PROSITE" id="PS00041">
    <property type="entry name" value="HTH_ARAC_FAMILY_1"/>
    <property type="match status" value="1"/>
</dbReference>
<organism evidence="5 6">
    <name type="scientific">Nitrincola tibetensis</name>
    <dbReference type="NCBI Taxonomy" id="2219697"/>
    <lineage>
        <taxon>Bacteria</taxon>
        <taxon>Pseudomonadati</taxon>
        <taxon>Pseudomonadota</taxon>
        <taxon>Gammaproteobacteria</taxon>
        <taxon>Oceanospirillales</taxon>
        <taxon>Oceanospirillaceae</taxon>
        <taxon>Nitrincola</taxon>
    </lineage>
</organism>
<name>A0A364NMG5_9GAMM</name>
<evidence type="ECO:0000256" key="3">
    <source>
        <dbReference type="ARBA" id="ARBA00023163"/>
    </source>
</evidence>
<protein>
    <recommendedName>
        <fullName evidence="4">HTH araC/xylS-type domain-containing protein</fullName>
    </recommendedName>
</protein>
<dbReference type="OrthoDB" id="6670788at2"/>
<dbReference type="InterPro" id="IPR018060">
    <property type="entry name" value="HTH_AraC"/>
</dbReference>
<dbReference type="Pfam" id="PF12833">
    <property type="entry name" value="HTH_18"/>
    <property type="match status" value="1"/>
</dbReference>
<dbReference type="SUPFAM" id="SSF46689">
    <property type="entry name" value="Homeodomain-like"/>
    <property type="match status" value="2"/>
</dbReference>
<dbReference type="Gene3D" id="1.10.10.60">
    <property type="entry name" value="Homeodomain-like"/>
    <property type="match status" value="1"/>
</dbReference>